<proteinExistence type="predicted"/>
<accession>A0A0J7LMF8</accession>
<sequence>MTLFRSGFWSVAPFAFQTYETYGIQLNPQKNLKKSNVVLGDKIGFRTVAPDLSGFIPFGQLEMLRNPKFIRYILDDWNLLGELSSAFRKYTDDLNSLDFLKEYLHNPEKVALLENPSENYSKVYLEFWNHYNHSPEQLAFSELIQKMEDNKTFLPDFEVKDFGIWNTRAYNAMAQRAYSKVDSKTVTKFEDYNFQCFIQPHGFDPVEYAFSVFPHSTKSASTLDGIIDFFDTNPDLKWEYSDKIKKHPLFIAAETLRKDKNAYNGDEHIKAAKILDEELNNPLLAWNSLVTAGYWSGVNFEQPNLEAWQTAIDLAHKHGWTEIYEVLTDQLKFYNFYK</sequence>
<dbReference type="Proteomes" id="UP000035900">
    <property type="component" value="Unassembled WGS sequence"/>
</dbReference>
<dbReference type="EMBL" id="LFNG01000023">
    <property type="protein sequence ID" value="KMQ70280.1"/>
    <property type="molecule type" value="Genomic_DNA"/>
</dbReference>
<reference evidence="1 2" key="1">
    <citation type="journal article" date="2004" name="Int. J. Syst. Evol. Microbiol.">
        <title>Kaistella koreensis gen. nov., sp. nov., a novel member of the Chryseobacterium-Bergeyella-Riemerella branch.</title>
        <authorList>
            <person name="Kim M.K."/>
            <person name="Im W.T."/>
            <person name="Shin Y.K."/>
            <person name="Lim J.H."/>
            <person name="Kim S.H."/>
            <person name="Lee B.C."/>
            <person name="Park M.Y."/>
            <person name="Lee K.Y."/>
            <person name="Lee S.T."/>
        </authorList>
    </citation>
    <scope>NUCLEOTIDE SEQUENCE [LARGE SCALE GENOMIC DNA]</scope>
    <source>
        <strain evidence="1 2">CCUG 49689</strain>
    </source>
</reference>
<protein>
    <submittedName>
        <fullName evidence="1">Uncharacterized protein</fullName>
    </submittedName>
</protein>
<dbReference type="AlphaFoldDB" id="A0A0J7LMF8"/>
<organism evidence="1 2">
    <name type="scientific">Chryseobacterium koreense CCUG 49689</name>
    <dbReference type="NCBI Taxonomy" id="1304281"/>
    <lineage>
        <taxon>Bacteria</taxon>
        <taxon>Pseudomonadati</taxon>
        <taxon>Bacteroidota</taxon>
        <taxon>Flavobacteriia</taxon>
        <taxon>Flavobacteriales</taxon>
        <taxon>Weeksellaceae</taxon>
        <taxon>Chryseobacterium group</taxon>
        <taxon>Chryseobacterium</taxon>
    </lineage>
</organism>
<dbReference type="STRING" id="1304281.ACM44_13195"/>
<evidence type="ECO:0000313" key="1">
    <source>
        <dbReference type="EMBL" id="KMQ70280.1"/>
    </source>
</evidence>
<comment type="caution">
    <text evidence="1">The sequence shown here is derived from an EMBL/GenBank/DDBJ whole genome shotgun (WGS) entry which is preliminary data.</text>
</comment>
<name>A0A0J7LMF8_9FLAO</name>
<gene>
    <name evidence="1" type="ORF">ACM44_13195</name>
</gene>
<keyword evidence="2" id="KW-1185">Reference proteome</keyword>
<dbReference type="PATRIC" id="fig|1304281.5.peg.2849"/>
<evidence type="ECO:0000313" key="2">
    <source>
        <dbReference type="Proteomes" id="UP000035900"/>
    </source>
</evidence>